<gene>
    <name evidence="7" type="ORF">J1N35_030657</name>
</gene>
<dbReference type="GO" id="GO:0016705">
    <property type="term" value="F:oxidoreductase activity, acting on paired donors, with incorporation or reduction of molecular oxygen"/>
    <property type="evidence" value="ECO:0007669"/>
    <property type="project" value="InterPro"/>
</dbReference>
<comment type="caution">
    <text evidence="7">The sequence shown here is derived from an EMBL/GenBank/DDBJ whole genome shotgun (WGS) entry which is preliminary data.</text>
</comment>
<keyword evidence="5" id="KW-0408">Iron</keyword>
<protein>
    <submittedName>
        <fullName evidence="7">Uncharacterized protein</fullName>
    </submittedName>
</protein>
<dbReference type="OrthoDB" id="2789670at2759"/>
<dbReference type="GO" id="GO:0020037">
    <property type="term" value="F:heme binding"/>
    <property type="evidence" value="ECO:0007669"/>
    <property type="project" value="InterPro"/>
</dbReference>
<dbReference type="Proteomes" id="UP000828251">
    <property type="component" value="Unassembled WGS sequence"/>
</dbReference>
<sequence>MRRGNREGYALECIVGLQMVRLTLASFLQAFDISTPSTAVVDMTEDAGLSNMKATPVEVIVKPRPLSRVLYE</sequence>
<dbReference type="AlphaFoldDB" id="A0A9D3UZK9"/>
<keyword evidence="8" id="KW-1185">Reference proteome</keyword>
<evidence type="ECO:0000256" key="5">
    <source>
        <dbReference type="ARBA" id="ARBA00023004"/>
    </source>
</evidence>
<evidence type="ECO:0000256" key="2">
    <source>
        <dbReference type="ARBA" id="ARBA00022617"/>
    </source>
</evidence>
<comment type="similarity">
    <text evidence="1">Belongs to the cytochrome P450 family.</text>
</comment>
<dbReference type="PANTHER" id="PTHR47947:SF38">
    <property type="entry name" value="CYTOCHROME P450 CYP82D47-LIKE"/>
    <property type="match status" value="1"/>
</dbReference>
<dbReference type="SUPFAM" id="SSF48264">
    <property type="entry name" value="Cytochrome P450"/>
    <property type="match status" value="1"/>
</dbReference>
<keyword evidence="3" id="KW-0479">Metal-binding</keyword>
<dbReference type="InterPro" id="IPR036396">
    <property type="entry name" value="Cyt_P450_sf"/>
</dbReference>
<reference evidence="7 8" key="1">
    <citation type="journal article" date="2021" name="Plant Biotechnol. J.">
        <title>Multi-omics assisted identification of the key and species-specific regulatory components of drought-tolerant mechanisms in Gossypium stocksii.</title>
        <authorList>
            <person name="Yu D."/>
            <person name="Ke L."/>
            <person name="Zhang D."/>
            <person name="Wu Y."/>
            <person name="Sun Y."/>
            <person name="Mei J."/>
            <person name="Sun J."/>
            <person name="Sun Y."/>
        </authorList>
    </citation>
    <scope>NUCLEOTIDE SEQUENCE [LARGE SCALE GENOMIC DNA]</scope>
    <source>
        <strain evidence="8">cv. E1</strain>
        <tissue evidence="7">Leaf</tissue>
    </source>
</reference>
<evidence type="ECO:0000256" key="1">
    <source>
        <dbReference type="ARBA" id="ARBA00010617"/>
    </source>
</evidence>
<dbReference type="GO" id="GO:0004497">
    <property type="term" value="F:monooxygenase activity"/>
    <property type="evidence" value="ECO:0007669"/>
    <property type="project" value="UniProtKB-KW"/>
</dbReference>
<dbReference type="InterPro" id="IPR050651">
    <property type="entry name" value="Plant_Cytochrome_P450_Monoox"/>
</dbReference>
<accession>A0A9D3UZK9</accession>
<proteinExistence type="inferred from homology"/>
<dbReference type="EMBL" id="JAIQCV010000009">
    <property type="protein sequence ID" value="KAH1065670.1"/>
    <property type="molecule type" value="Genomic_DNA"/>
</dbReference>
<evidence type="ECO:0000313" key="7">
    <source>
        <dbReference type="EMBL" id="KAH1065670.1"/>
    </source>
</evidence>
<evidence type="ECO:0000313" key="8">
    <source>
        <dbReference type="Proteomes" id="UP000828251"/>
    </source>
</evidence>
<dbReference type="PANTHER" id="PTHR47947">
    <property type="entry name" value="CYTOCHROME P450 82C3-RELATED"/>
    <property type="match status" value="1"/>
</dbReference>
<keyword evidence="6" id="KW-0503">Monooxygenase</keyword>
<evidence type="ECO:0000256" key="3">
    <source>
        <dbReference type="ARBA" id="ARBA00022723"/>
    </source>
</evidence>
<dbReference type="GO" id="GO:0005506">
    <property type="term" value="F:iron ion binding"/>
    <property type="evidence" value="ECO:0007669"/>
    <property type="project" value="InterPro"/>
</dbReference>
<organism evidence="7 8">
    <name type="scientific">Gossypium stocksii</name>
    <dbReference type="NCBI Taxonomy" id="47602"/>
    <lineage>
        <taxon>Eukaryota</taxon>
        <taxon>Viridiplantae</taxon>
        <taxon>Streptophyta</taxon>
        <taxon>Embryophyta</taxon>
        <taxon>Tracheophyta</taxon>
        <taxon>Spermatophyta</taxon>
        <taxon>Magnoliopsida</taxon>
        <taxon>eudicotyledons</taxon>
        <taxon>Gunneridae</taxon>
        <taxon>Pentapetalae</taxon>
        <taxon>rosids</taxon>
        <taxon>malvids</taxon>
        <taxon>Malvales</taxon>
        <taxon>Malvaceae</taxon>
        <taxon>Malvoideae</taxon>
        <taxon>Gossypium</taxon>
    </lineage>
</organism>
<evidence type="ECO:0000256" key="4">
    <source>
        <dbReference type="ARBA" id="ARBA00023002"/>
    </source>
</evidence>
<evidence type="ECO:0000256" key="6">
    <source>
        <dbReference type="ARBA" id="ARBA00023033"/>
    </source>
</evidence>
<keyword evidence="4" id="KW-0560">Oxidoreductase</keyword>
<keyword evidence="2" id="KW-0349">Heme</keyword>
<name>A0A9D3UZK9_9ROSI</name>